<evidence type="ECO:0000313" key="1">
    <source>
        <dbReference type="EMBL" id="CUU57025.1"/>
    </source>
</evidence>
<protein>
    <recommendedName>
        <fullName evidence="3">Cupin domain-containing protein</fullName>
    </recommendedName>
</protein>
<keyword evidence="2" id="KW-1185">Reference proteome</keyword>
<dbReference type="SUPFAM" id="SSF51182">
    <property type="entry name" value="RmlC-like cupins"/>
    <property type="match status" value="1"/>
</dbReference>
<dbReference type="RefSeq" id="WP_091278013.1">
    <property type="nucleotide sequence ID" value="NZ_FAOZ01000010.1"/>
</dbReference>
<dbReference type="Proteomes" id="UP000198802">
    <property type="component" value="Unassembled WGS sequence"/>
</dbReference>
<dbReference type="AlphaFoldDB" id="A0A0S4QN13"/>
<accession>A0A0S4QN13</accession>
<sequence length="135" mass="14307">MPVSKPSELPKGGGGRWPASGVGFRSVQWGDMEVGYTSTGPVDCTPGYQGLPGGVCPCPHYGYVFSGRLRAIYPGTNWPDEIATAGDVYFFPAGHSLVYEEPSEVLELNPAAALQQVMAHFESLAGTGRLEVEGD</sequence>
<dbReference type="InterPro" id="IPR011051">
    <property type="entry name" value="RmlC_Cupin_sf"/>
</dbReference>
<evidence type="ECO:0008006" key="3">
    <source>
        <dbReference type="Google" id="ProtNLM"/>
    </source>
</evidence>
<organism evidence="1 2">
    <name type="scientific">Parafrankia irregularis</name>
    <dbReference type="NCBI Taxonomy" id="795642"/>
    <lineage>
        <taxon>Bacteria</taxon>
        <taxon>Bacillati</taxon>
        <taxon>Actinomycetota</taxon>
        <taxon>Actinomycetes</taxon>
        <taxon>Frankiales</taxon>
        <taxon>Frankiaceae</taxon>
        <taxon>Parafrankia</taxon>
    </lineage>
</organism>
<name>A0A0S4QN13_9ACTN</name>
<evidence type="ECO:0000313" key="2">
    <source>
        <dbReference type="Proteomes" id="UP000198802"/>
    </source>
</evidence>
<proteinExistence type="predicted"/>
<gene>
    <name evidence="1" type="ORF">Ga0074812_11040</name>
</gene>
<dbReference type="EMBL" id="FAOZ01000010">
    <property type="protein sequence ID" value="CUU57025.1"/>
    <property type="molecule type" value="Genomic_DNA"/>
</dbReference>
<reference evidence="2" key="1">
    <citation type="submission" date="2015-11" db="EMBL/GenBank/DDBJ databases">
        <authorList>
            <person name="Varghese N."/>
        </authorList>
    </citation>
    <scope>NUCLEOTIDE SEQUENCE [LARGE SCALE GENOMIC DNA]</scope>
    <source>
        <strain evidence="2">DSM 45899</strain>
    </source>
</reference>